<evidence type="ECO:0000259" key="5">
    <source>
        <dbReference type="PROSITE" id="PS51352"/>
    </source>
</evidence>
<reference evidence="6 7" key="1">
    <citation type="submission" date="2019-09" db="EMBL/GenBank/DDBJ databases">
        <title>Butyricimonas paravirosa DSM 105722 (=214-4 = JCM 18677 = CCUG 65563).</title>
        <authorList>
            <person name="Le Roy T."/>
            <person name="Cani P.D."/>
        </authorList>
    </citation>
    <scope>NUCLEOTIDE SEQUENCE [LARGE SCALE GENOMIC DNA]</scope>
    <source>
        <strain evidence="6 7">DSM 105722</strain>
    </source>
</reference>
<accession>A0ABZ0FXP5</accession>
<protein>
    <submittedName>
        <fullName evidence="6">Thioredoxin family protein</fullName>
    </submittedName>
</protein>
<dbReference type="InterPro" id="IPR013766">
    <property type="entry name" value="Thioredoxin_domain"/>
</dbReference>
<gene>
    <name evidence="6" type="ORF">F1644_14240</name>
</gene>
<dbReference type="PRINTS" id="PR00421">
    <property type="entry name" value="THIOREDOXIN"/>
</dbReference>
<dbReference type="PROSITE" id="PS51352">
    <property type="entry name" value="THIOREDOXIN_2"/>
    <property type="match status" value="1"/>
</dbReference>
<dbReference type="EMBL" id="CP043839">
    <property type="protein sequence ID" value="WOF13352.1"/>
    <property type="molecule type" value="Genomic_DNA"/>
</dbReference>
<evidence type="ECO:0000256" key="1">
    <source>
        <dbReference type="ARBA" id="ARBA00022448"/>
    </source>
</evidence>
<evidence type="ECO:0000256" key="2">
    <source>
        <dbReference type="ARBA" id="ARBA00022982"/>
    </source>
</evidence>
<evidence type="ECO:0000313" key="7">
    <source>
        <dbReference type="Proteomes" id="UP001302374"/>
    </source>
</evidence>
<dbReference type="Pfam" id="PF00085">
    <property type="entry name" value="Thioredoxin"/>
    <property type="match status" value="1"/>
</dbReference>
<evidence type="ECO:0000256" key="4">
    <source>
        <dbReference type="ARBA" id="ARBA00023284"/>
    </source>
</evidence>
<feature type="domain" description="Thioredoxin" evidence="5">
    <location>
        <begin position="4"/>
        <end position="141"/>
    </location>
</feature>
<dbReference type="SUPFAM" id="SSF52833">
    <property type="entry name" value="Thioredoxin-like"/>
    <property type="match status" value="1"/>
</dbReference>
<dbReference type="Gene3D" id="3.40.30.10">
    <property type="entry name" value="Glutaredoxin"/>
    <property type="match status" value="1"/>
</dbReference>
<dbReference type="InterPro" id="IPR036249">
    <property type="entry name" value="Thioredoxin-like_sf"/>
</dbReference>
<proteinExistence type="predicted"/>
<sequence>MIVMRKYVMMICFTLFMGWSISGQGQGIKFFEGTFDEALAKAKQEKKLVFVDFYATWCGPCKQMAEKIFTDEEVGKYMNEHFVCMQIDVEKVGWQKETAEKFSVTVLPTLIFFKGDASVVSRLAGARDNADFLNSAKVATGEQLSFEKLYDRAKSKKDLADMQLVLKQAPEYVGGFQGMEAQKWIVRIEKMYNEYAKAKMGPEFINKEDFQIVSKFNKKNVKDDAVMEFMVKNLETYMNKLGEAPGILLVEYNNNIIGELARAGKDEYKKYLERINGELEAAYAIMPTGALTPYEKFKYYYDGMYLLSYKKDVASYVELMNKYLAALGDQVGANDYGEIAQNMYVMSKGKLNNEQLGQVKDWLVKAMQYEGTSLIDRINFVTMLGDTYKALKEFDKAKEAYNQGYMEALQIENKMRVAQIQMIIKRKLQALELAK</sequence>
<evidence type="ECO:0000313" key="6">
    <source>
        <dbReference type="EMBL" id="WOF13352.1"/>
    </source>
</evidence>
<keyword evidence="7" id="KW-1185">Reference proteome</keyword>
<dbReference type="Proteomes" id="UP001302374">
    <property type="component" value="Chromosome"/>
</dbReference>
<dbReference type="InterPro" id="IPR017937">
    <property type="entry name" value="Thioredoxin_CS"/>
</dbReference>
<keyword evidence="4" id="KW-0676">Redox-active center</keyword>
<dbReference type="PANTHER" id="PTHR45663">
    <property type="entry name" value="GEO12009P1"/>
    <property type="match status" value="1"/>
</dbReference>
<dbReference type="PANTHER" id="PTHR45663:SF11">
    <property type="entry name" value="GEO12009P1"/>
    <property type="match status" value="1"/>
</dbReference>
<keyword evidence="2" id="KW-0249">Electron transport</keyword>
<dbReference type="PROSITE" id="PS00194">
    <property type="entry name" value="THIOREDOXIN_1"/>
    <property type="match status" value="1"/>
</dbReference>
<keyword evidence="1" id="KW-0813">Transport</keyword>
<name>A0ABZ0FXP5_9BACT</name>
<keyword evidence="3" id="KW-1015">Disulfide bond</keyword>
<evidence type="ECO:0000256" key="3">
    <source>
        <dbReference type="ARBA" id="ARBA00023157"/>
    </source>
</evidence>
<organism evidence="6 7">
    <name type="scientific">Butyricimonas paravirosa</name>
    <dbReference type="NCBI Taxonomy" id="1472417"/>
    <lineage>
        <taxon>Bacteria</taxon>
        <taxon>Pseudomonadati</taxon>
        <taxon>Bacteroidota</taxon>
        <taxon>Bacteroidia</taxon>
        <taxon>Bacteroidales</taxon>
        <taxon>Odoribacteraceae</taxon>
        <taxon>Butyricimonas</taxon>
    </lineage>
</organism>
<dbReference type="CDD" id="cd02947">
    <property type="entry name" value="TRX_family"/>
    <property type="match status" value="1"/>
</dbReference>